<feature type="region of interest" description="Disordered" evidence="1">
    <location>
        <begin position="1"/>
        <end position="29"/>
    </location>
</feature>
<evidence type="ECO:0000313" key="3">
    <source>
        <dbReference type="Proteomes" id="UP001470230"/>
    </source>
</evidence>
<sequence length="301" mass="34920">MGKHGKKEKRIRKVAEAASQSEKLRNAQKLPEIIPESALFEEDNDTQKKKKKIVLHPRPVYEKEQKTADEELEDIWGKKSISTESHPKPKGRFKPRKSYPTSNMAYNSATNVVPIRQSNEKQEEQELEQNIAVADELVNGTIEEIIHSDGIGDSLAGDVPNLPETTVKLPEKVFAEKFEIQIDGKIPKTMPDDQKKIKYKQLREDLRRIQAKEDAKILPEFEKTKEYQKEIEERIQELASRPKVEKEDRLMKFIPDEPEPDIHKLPENITELPAYSRPFASLQRKFEIERKTILHESKLPQ</sequence>
<organism evidence="2 3">
    <name type="scientific">Tritrichomonas musculus</name>
    <dbReference type="NCBI Taxonomy" id="1915356"/>
    <lineage>
        <taxon>Eukaryota</taxon>
        <taxon>Metamonada</taxon>
        <taxon>Parabasalia</taxon>
        <taxon>Tritrichomonadida</taxon>
        <taxon>Tritrichomonadidae</taxon>
        <taxon>Tritrichomonas</taxon>
    </lineage>
</organism>
<feature type="compositionally biased region" description="Basic residues" evidence="1">
    <location>
        <begin position="88"/>
        <end position="97"/>
    </location>
</feature>
<evidence type="ECO:0000256" key="1">
    <source>
        <dbReference type="SAM" id="MobiDB-lite"/>
    </source>
</evidence>
<reference evidence="2 3" key="1">
    <citation type="submission" date="2024-04" db="EMBL/GenBank/DDBJ databases">
        <title>Tritrichomonas musculus Genome.</title>
        <authorList>
            <person name="Alves-Ferreira E."/>
            <person name="Grigg M."/>
            <person name="Lorenzi H."/>
            <person name="Galac M."/>
        </authorList>
    </citation>
    <scope>NUCLEOTIDE SEQUENCE [LARGE SCALE GENOMIC DNA]</scope>
    <source>
        <strain evidence="2 3">EAF2021</strain>
    </source>
</reference>
<keyword evidence="3" id="KW-1185">Reference proteome</keyword>
<name>A0ABR2GTL2_9EUKA</name>
<comment type="caution">
    <text evidence="2">The sequence shown here is derived from an EMBL/GenBank/DDBJ whole genome shotgun (WGS) entry which is preliminary data.</text>
</comment>
<dbReference type="Proteomes" id="UP001470230">
    <property type="component" value="Unassembled WGS sequence"/>
</dbReference>
<feature type="region of interest" description="Disordered" evidence="1">
    <location>
        <begin position="61"/>
        <end position="105"/>
    </location>
</feature>
<protein>
    <recommendedName>
        <fullName evidence="4">Ribosome biogenesis protein NOP53</fullName>
    </recommendedName>
</protein>
<evidence type="ECO:0000313" key="2">
    <source>
        <dbReference type="EMBL" id="KAK8836892.1"/>
    </source>
</evidence>
<feature type="compositionally biased region" description="Basic residues" evidence="1">
    <location>
        <begin position="1"/>
        <end position="12"/>
    </location>
</feature>
<accession>A0ABR2GTL2</accession>
<dbReference type="EMBL" id="JAPFFF010000063">
    <property type="protein sequence ID" value="KAK8836892.1"/>
    <property type="molecule type" value="Genomic_DNA"/>
</dbReference>
<proteinExistence type="predicted"/>
<evidence type="ECO:0008006" key="4">
    <source>
        <dbReference type="Google" id="ProtNLM"/>
    </source>
</evidence>
<gene>
    <name evidence="2" type="ORF">M9Y10_037418</name>
</gene>